<gene>
    <name evidence="2" type="ORF">SAMN06297144_0669</name>
</gene>
<dbReference type="SUPFAM" id="SSF46565">
    <property type="entry name" value="Chaperone J-domain"/>
    <property type="match status" value="1"/>
</dbReference>
<dbReference type="PROSITE" id="PS50076">
    <property type="entry name" value="DNAJ_2"/>
    <property type="match status" value="1"/>
</dbReference>
<organism evidence="2 3">
    <name type="scientific">Sphingomonas guangdongensis</name>
    <dbReference type="NCBI Taxonomy" id="1141890"/>
    <lineage>
        <taxon>Bacteria</taxon>
        <taxon>Pseudomonadati</taxon>
        <taxon>Pseudomonadota</taxon>
        <taxon>Alphaproteobacteria</taxon>
        <taxon>Sphingomonadales</taxon>
        <taxon>Sphingomonadaceae</taxon>
        <taxon>Sphingomonas</taxon>
    </lineage>
</organism>
<accession>A0A285QCW6</accession>
<dbReference type="InterPro" id="IPR036869">
    <property type="entry name" value="J_dom_sf"/>
</dbReference>
<evidence type="ECO:0000313" key="3">
    <source>
        <dbReference type="Proteomes" id="UP000219494"/>
    </source>
</evidence>
<feature type="domain" description="J" evidence="1">
    <location>
        <begin position="40"/>
        <end position="93"/>
    </location>
</feature>
<dbReference type="InterPro" id="IPR001623">
    <property type="entry name" value="DnaJ_domain"/>
</dbReference>
<dbReference type="EMBL" id="OBMI01000001">
    <property type="protein sequence ID" value="SOB79666.1"/>
    <property type="molecule type" value="Genomic_DNA"/>
</dbReference>
<keyword evidence="3" id="KW-1185">Reference proteome</keyword>
<dbReference type="Proteomes" id="UP000219494">
    <property type="component" value="Unassembled WGS sequence"/>
</dbReference>
<evidence type="ECO:0000259" key="1">
    <source>
        <dbReference type="PROSITE" id="PS50076"/>
    </source>
</evidence>
<dbReference type="CDD" id="cd06257">
    <property type="entry name" value="DnaJ"/>
    <property type="match status" value="1"/>
</dbReference>
<reference evidence="2 3" key="1">
    <citation type="submission" date="2017-07" db="EMBL/GenBank/DDBJ databases">
        <authorList>
            <person name="Sun Z.S."/>
            <person name="Albrecht U."/>
            <person name="Echele G."/>
            <person name="Lee C.C."/>
        </authorList>
    </citation>
    <scope>NUCLEOTIDE SEQUENCE [LARGE SCALE GENOMIC DNA]</scope>
    <source>
        <strain evidence="2 3">CGMCC 1.12672</strain>
    </source>
</reference>
<sequence>MIFKLLIAALVAYGVWRLWHGIRKPAPHQQRTVAAPDDARAREVLGIGAGASAEEIRAAHRRLVTATHPDRGGSAELTRQLNAARDQLLKRASS</sequence>
<dbReference type="AlphaFoldDB" id="A0A285QCW6"/>
<protein>
    <submittedName>
        <fullName evidence="2">DnaJ domain-containing protein</fullName>
    </submittedName>
</protein>
<evidence type="ECO:0000313" key="2">
    <source>
        <dbReference type="EMBL" id="SOB79666.1"/>
    </source>
</evidence>
<dbReference type="Pfam" id="PF00226">
    <property type="entry name" value="DnaJ"/>
    <property type="match status" value="1"/>
</dbReference>
<dbReference type="Gene3D" id="1.10.287.110">
    <property type="entry name" value="DnaJ domain"/>
    <property type="match status" value="1"/>
</dbReference>
<proteinExistence type="predicted"/>
<name>A0A285QCW6_9SPHN</name>
<dbReference type="RefSeq" id="WP_179640858.1">
    <property type="nucleotide sequence ID" value="NZ_OBMI01000001.1"/>
</dbReference>
<dbReference type="SMART" id="SM00271">
    <property type="entry name" value="DnaJ"/>
    <property type="match status" value="1"/>
</dbReference>